<evidence type="ECO:0000256" key="1">
    <source>
        <dbReference type="ARBA" id="ARBA00005594"/>
    </source>
</evidence>
<dbReference type="RefSeq" id="WP_284371389.1">
    <property type="nucleotide sequence ID" value="NZ_BSNJ01000003.1"/>
</dbReference>
<reference evidence="10" key="1">
    <citation type="journal article" date="2014" name="Int. J. Syst. Evol. Microbiol.">
        <title>Complete genome of a new Firmicutes species belonging to the dominant human colonic microbiota ('Ruminococcus bicirculans') reveals two chromosomes and a selective capacity to utilize plant glucans.</title>
        <authorList>
            <consortium name="NISC Comparative Sequencing Program"/>
            <person name="Wegmann U."/>
            <person name="Louis P."/>
            <person name="Goesmann A."/>
            <person name="Henrissat B."/>
            <person name="Duncan S.H."/>
            <person name="Flint H.J."/>
        </authorList>
    </citation>
    <scope>NUCLEOTIDE SEQUENCE</scope>
    <source>
        <strain evidence="10">NBRC 108216</strain>
    </source>
</reference>
<dbReference type="InterPro" id="IPR014729">
    <property type="entry name" value="Rossmann-like_a/b/a_fold"/>
</dbReference>
<comment type="function">
    <text evidence="8">Catalyzes the attachment of tryptophan to tRNA(Trp).</text>
</comment>
<evidence type="ECO:0000313" key="10">
    <source>
        <dbReference type="EMBL" id="GLQ20638.1"/>
    </source>
</evidence>
<dbReference type="CDD" id="cd00806">
    <property type="entry name" value="TrpRS_core"/>
    <property type="match status" value="1"/>
</dbReference>
<keyword evidence="3 8" id="KW-0547">Nucleotide-binding</keyword>
<keyword evidence="11" id="KW-1185">Reference proteome</keyword>
<keyword evidence="2 8" id="KW-0436">Ligase</keyword>
<dbReference type="PROSITE" id="PS00178">
    <property type="entry name" value="AA_TRNA_LIGASE_I"/>
    <property type="match status" value="1"/>
</dbReference>
<feature type="binding site" evidence="8">
    <location>
        <begin position="211"/>
        <end position="215"/>
    </location>
    <ligand>
        <name>ATP</name>
        <dbReference type="ChEBI" id="CHEBI:30616"/>
    </ligand>
</feature>
<dbReference type="NCBIfam" id="TIGR00233">
    <property type="entry name" value="trpS"/>
    <property type="match status" value="1"/>
</dbReference>
<dbReference type="EC" id="6.1.1.2" evidence="8"/>
<reference evidence="10" key="2">
    <citation type="submission" date="2023-01" db="EMBL/GenBank/DDBJ databases">
        <title>Draft genome sequence of Algimonas porphyrae strain NBRC 108216.</title>
        <authorList>
            <person name="Sun Q."/>
            <person name="Mori K."/>
        </authorList>
    </citation>
    <scope>NUCLEOTIDE SEQUENCE</scope>
    <source>
        <strain evidence="10">NBRC 108216</strain>
    </source>
</reference>
<dbReference type="Pfam" id="PF00579">
    <property type="entry name" value="tRNA-synt_1b"/>
    <property type="match status" value="1"/>
</dbReference>
<sequence>MTAAMDASDYQGPERVFSGVQPTGSLHLGNYLGALKKFARLQHDHDCLFCIVDLHAITMPVDRNKLADQTRHIAAAFLAAGVDPDKASVYAQSAVPAHAELAWYFNCVARMGWVQRMTQFKDKSGKNAEAASVGLFTYPVLQAADILAFKATHVPVGEDQKQHLELSRDIAAKFNRDFGEPADEPNFFPLPEPLIDGPGARVMSLRDGNKKMSKSDPSDASRINLTDDAEKIAKKIRKAKTDSGHVPDTIDGLEGRPDLANLVGIYAALADMTDAAVLAQHAGSQFGPFKAALADVAVETLRPVGDLMRRYLADPDELDRIMARSADTARNISEPIMADVRRIIGFHGR</sequence>
<evidence type="ECO:0000256" key="8">
    <source>
        <dbReference type="HAMAP-Rule" id="MF_00140"/>
    </source>
</evidence>
<evidence type="ECO:0000256" key="2">
    <source>
        <dbReference type="ARBA" id="ARBA00022598"/>
    </source>
</evidence>
<dbReference type="GO" id="GO:0016874">
    <property type="term" value="F:ligase activity"/>
    <property type="evidence" value="ECO:0007669"/>
    <property type="project" value="UniProtKB-KW"/>
</dbReference>
<feature type="binding site" evidence="8">
    <location>
        <begin position="21"/>
        <end position="23"/>
    </location>
    <ligand>
        <name>ATP</name>
        <dbReference type="ChEBI" id="CHEBI:30616"/>
    </ligand>
</feature>
<feature type="binding site" evidence="8">
    <location>
        <position position="202"/>
    </location>
    <ligand>
        <name>ATP</name>
        <dbReference type="ChEBI" id="CHEBI:30616"/>
    </ligand>
</feature>
<dbReference type="EMBL" id="BSNJ01000003">
    <property type="protein sequence ID" value="GLQ20638.1"/>
    <property type="molecule type" value="Genomic_DNA"/>
</dbReference>
<comment type="subunit">
    <text evidence="8">Homodimer.</text>
</comment>
<comment type="catalytic activity">
    <reaction evidence="7 8">
        <text>tRNA(Trp) + L-tryptophan + ATP = L-tryptophyl-tRNA(Trp) + AMP + diphosphate + H(+)</text>
        <dbReference type="Rhea" id="RHEA:24080"/>
        <dbReference type="Rhea" id="RHEA-COMP:9671"/>
        <dbReference type="Rhea" id="RHEA-COMP:9705"/>
        <dbReference type="ChEBI" id="CHEBI:15378"/>
        <dbReference type="ChEBI" id="CHEBI:30616"/>
        <dbReference type="ChEBI" id="CHEBI:33019"/>
        <dbReference type="ChEBI" id="CHEBI:57912"/>
        <dbReference type="ChEBI" id="CHEBI:78442"/>
        <dbReference type="ChEBI" id="CHEBI:78535"/>
        <dbReference type="ChEBI" id="CHEBI:456215"/>
        <dbReference type="EC" id="6.1.1.2"/>
    </reaction>
</comment>
<evidence type="ECO:0000256" key="4">
    <source>
        <dbReference type="ARBA" id="ARBA00022840"/>
    </source>
</evidence>
<proteinExistence type="inferred from homology"/>
<evidence type="ECO:0000256" key="3">
    <source>
        <dbReference type="ARBA" id="ARBA00022741"/>
    </source>
</evidence>
<organism evidence="10 11">
    <name type="scientific">Algimonas porphyrae</name>
    <dbReference type="NCBI Taxonomy" id="1128113"/>
    <lineage>
        <taxon>Bacteria</taxon>
        <taxon>Pseudomonadati</taxon>
        <taxon>Pseudomonadota</taxon>
        <taxon>Alphaproteobacteria</taxon>
        <taxon>Maricaulales</taxon>
        <taxon>Robiginitomaculaceae</taxon>
        <taxon>Algimonas</taxon>
    </lineage>
</organism>
<feature type="binding site" evidence="8">
    <location>
        <position position="145"/>
    </location>
    <ligand>
        <name>L-tryptophan</name>
        <dbReference type="ChEBI" id="CHEBI:57912"/>
    </ligand>
</feature>
<feature type="binding site" evidence="8">
    <location>
        <begin position="29"/>
        <end position="30"/>
    </location>
    <ligand>
        <name>ATP</name>
        <dbReference type="ChEBI" id="CHEBI:30616"/>
    </ligand>
</feature>
<feature type="binding site" evidence="8">
    <location>
        <begin position="157"/>
        <end position="159"/>
    </location>
    <ligand>
        <name>ATP</name>
        <dbReference type="ChEBI" id="CHEBI:30616"/>
    </ligand>
</feature>
<keyword evidence="5 8" id="KW-0648">Protein biosynthesis</keyword>
<dbReference type="Gene3D" id="1.10.240.10">
    <property type="entry name" value="Tyrosyl-Transfer RNA Synthetase"/>
    <property type="match status" value="1"/>
</dbReference>
<dbReference type="PANTHER" id="PTHR43766">
    <property type="entry name" value="TRYPTOPHAN--TRNA LIGASE, MITOCHONDRIAL"/>
    <property type="match status" value="1"/>
</dbReference>
<dbReference type="InterPro" id="IPR002305">
    <property type="entry name" value="aa-tRNA-synth_Ic"/>
</dbReference>
<dbReference type="InterPro" id="IPR002306">
    <property type="entry name" value="Trp-tRNA-ligase"/>
</dbReference>
<dbReference type="HAMAP" id="MF_00140_B">
    <property type="entry name" value="Trp_tRNA_synth_B"/>
    <property type="match status" value="1"/>
</dbReference>
<evidence type="ECO:0000313" key="11">
    <source>
        <dbReference type="Proteomes" id="UP001161390"/>
    </source>
</evidence>
<evidence type="ECO:0000256" key="6">
    <source>
        <dbReference type="ARBA" id="ARBA00023146"/>
    </source>
</evidence>
<comment type="similarity">
    <text evidence="1 8 9">Belongs to the class-I aminoacyl-tRNA synthetase family.</text>
</comment>
<dbReference type="PRINTS" id="PR01039">
    <property type="entry name" value="TRNASYNTHTRP"/>
</dbReference>
<accession>A0ABQ5UZR7</accession>
<keyword evidence="8" id="KW-0963">Cytoplasm</keyword>
<comment type="caution">
    <text evidence="10">The sequence shown here is derived from an EMBL/GenBank/DDBJ whole genome shotgun (WGS) entry which is preliminary data.</text>
</comment>
<dbReference type="SUPFAM" id="SSF52374">
    <property type="entry name" value="Nucleotidylyl transferase"/>
    <property type="match status" value="1"/>
</dbReference>
<evidence type="ECO:0000256" key="5">
    <source>
        <dbReference type="ARBA" id="ARBA00022917"/>
    </source>
</evidence>
<evidence type="ECO:0000256" key="9">
    <source>
        <dbReference type="RuleBase" id="RU363036"/>
    </source>
</evidence>
<evidence type="ECO:0000256" key="7">
    <source>
        <dbReference type="ARBA" id="ARBA00049929"/>
    </source>
</evidence>
<dbReference type="InterPro" id="IPR024109">
    <property type="entry name" value="Trp-tRNA-ligase_bac-type"/>
</dbReference>
<feature type="short sequence motif" description="'HIGH' region" evidence="8">
    <location>
        <begin position="22"/>
        <end position="30"/>
    </location>
</feature>
<comment type="subcellular location">
    <subcellularLocation>
        <location evidence="8">Cytoplasm</location>
    </subcellularLocation>
</comment>
<protein>
    <recommendedName>
        <fullName evidence="8">Tryptophan--tRNA ligase</fullName>
        <ecNumber evidence="8">6.1.1.2</ecNumber>
    </recommendedName>
    <alternativeName>
        <fullName evidence="8">Tryptophanyl-tRNA synthetase</fullName>
        <shortName evidence="8">TrpRS</shortName>
    </alternativeName>
</protein>
<dbReference type="InterPro" id="IPR050203">
    <property type="entry name" value="Trp-tRNA_synthetase"/>
</dbReference>
<gene>
    <name evidence="8 10" type="primary">trpS</name>
    <name evidence="10" type="ORF">GCM10007854_15930</name>
</gene>
<feature type="short sequence motif" description="'KMSKS' region" evidence="8">
    <location>
        <begin position="211"/>
        <end position="215"/>
    </location>
</feature>
<name>A0ABQ5UZR7_9PROT</name>
<dbReference type="Proteomes" id="UP001161390">
    <property type="component" value="Unassembled WGS sequence"/>
</dbReference>
<dbReference type="Gene3D" id="3.40.50.620">
    <property type="entry name" value="HUPs"/>
    <property type="match status" value="1"/>
</dbReference>
<dbReference type="PANTHER" id="PTHR43766:SF1">
    <property type="entry name" value="TRYPTOPHAN--TRNA LIGASE, MITOCHONDRIAL"/>
    <property type="match status" value="1"/>
</dbReference>
<dbReference type="InterPro" id="IPR001412">
    <property type="entry name" value="aa-tRNA-synth_I_CS"/>
</dbReference>
<keyword evidence="6 8" id="KW-0030">Aminoacyl-tRNA synthetase</keyword>
<keyword evidence="4 8" id="KW-0067">ATP-binding</keyword>